<feature type="chain" id="PRO_5035428866" evidence="1">
    <location>
        <begin position="17"/>
        <end position="264"/>
    </location>
</feature>
<dbReference type="PANTHER" id="PTHR38049:SF1">
    <property type="entry name" value="PROTEIN KINASE DOMAIN-CONTAINING PROTEIN"/>
    <property type="match status" value="1"/>
</dbReference>
<dbReference type="PANTHER" id="PTHR38049">
    <property type="entry name" value="RICIN B LECTIN DOMAIN-CONTAINING PROTEIN"/>
    <property type="match status" value="1"/>
</dbReference>
<evidence type="ECO:0000256" key="1">
    <source>
        <dbReference type="SAM" id="SignalP"/>
    </source>
</evidence>
<dbReference type="EMBL" id="JAESVG020000002">
    <property type="protein sequence ID" value="KAG8630336.1"/>
    <property type="molecule type" value="Genomic_DNA"/>
</dbReference>
<gene>
    <name evidence="2" type="ORF">KVT40_001955</name>
</gene>
<dbReference type="AlphaFoldDB" id="A0A8K0L9M5"/>
<reference evidence="2" key="1">
    <citation type="submission" date="2021-07" db="EMBL/GenBank/DDBJ databases">
        <title>Elsinoe batatas strain:CRI-CJ2 Genome sequencing and assembly.</title>
        <authorList>
            <person name="Huang L."/>
        </authorList>
    </citation>
    <scope>NUCLEOTIDE SEQUENCE</scope>
    <source>
        <strain evidence="2">CRI-CJ2</strain>
    </source>
</reference>
<name>A0A8K0L9M5_9PEZI</name>
<keyword evidence="3" id="KW-1185">Reference proteome</keyword>
<organism evidence="2 3">
    <name type="scientific">Elsinoe batatas</name>
    <dbReference type="NCBI Taxonomy" id="2601811"/>
    <lineage>
        <taxon>Eukaryota</taxon>
        <taxon>Fungi</taxon>
        <taxon>Dikarya</taxon>
        <taxon>Ascomycota</taxon>
        <taxon>Pezizomycotina</taxon>
        <taxon>Dothideomycetes</taxon>
        <taxon>Dothideomycetidae</taxon>
        <taxon>Myriangiales</taxon>
        <taxon>Elsinoaceae</taxon>
        <taxon>Elsinoe</taxon>
    </lineage>
</organism>
<evidence type="ECO:0000313" key="2">
    <source>
        <dbReference type="EMBL" id="KAG8630336.1"/>
    </source>
</evidence>
<comment type="caution">
    <text evidence="2">The sequence shown here is derived from an EMBL/GenBank/DDBJ whole genome shotgun (WGS) entry which is preliminary data.</text>
</comment>
<protein>
    <submittedName>
        <fullName evidence="2">Uncharacterized protein</fullName>
    </submittedName>
</protein>
<feature type="signal peptide" evidence="1">
    <location>
        <begin position="1"/>
        <end position="16"/>
    </location>
</feature>
<dbReference type="Proteomes" id="UP000809789">
    <property type="component" value="Unassembled WGS sequence"/>
</dbReference>
<evidence type="ECO:0000313" key="3">
    <source>
        <dbReference type="Proteomes" id="UP000809789"/>
    </source>
</evidence>
<sequence length="264" mass="29238">MDFILGLGISLPVVMGSGIAVVTGVAEGVSHQRKINEEASSETRQLKFHIDVSATLPSSPSARSRSRSSSRVAAVTGSMVVLHSDRLWLEPMDPSTRQPVKEHPFTGFYIPYPDEERGGMRGMVSTISRDPPMLNWVYVEKETLRVKYSNRTGSIQHHVGPWDWTEESGPDSCVTFDGWEGFCAVEEEGEDGGKRWGLYFDLDDDGLKKQKGGRRSVEVSLYRRVISEQEVNKWGLGASGNLGVKKTEHSVKGKDMMEKDEGCG</sequence>
<dbReference type="OrthoDB" id="3928002at2759"/>
<accession>A0A8K0L9M5</accession>
<keyword evidence="1" id="KW-0732">Signal</keyword>
<proteinExistence type="predicted"/>